<dbReference type="AlphaFoldDB" id="A0A1S4BWP3"/>
<proteinExistence type="predicted"/>
<accession>A0A1S4BWP3</accession>
<reference evidence="1" key="1">
    <citation type="submission" date="2025-08" db="UniProtKB">
        <authorList>
            <consortium name="RefSeq"/>
        </authorList>
    </citation>
    <scope>IDENTIFICATION</scope>
</reference>
<gene>
    <name evidence="1" type="primary">LOC107812556</name>
</gene>
<dbReference type="OrthoDB" id="1300644at2759"/>
<name>A0A1S4BWP3_TOBAC</name>
<organism evidence="1">
    <name type="scientific">Nicotiana tabacum</name>
    <name type="common">Common tobacco</name>
    <dbReference type="NCBI Taxonomy" id="4097"/>
    <lineage>
        <taxon>Eukaryota</taxon>
        <taxon>Viridiplantae</taxon>
        <taxon>Streptophyta</taxon>
        <taxon>Embryophyta</taxon>
        <taxon>Tracheophyta</taxon>
        <taxon>Spermatophyta</taxon>
        <taxon>Magnoliopsida</taxon>
        <taxon>eudicotyledons</taxon>
        <taxon>Gunneridae</taxon>
        <taxon>Pentapetalae</taxon>
        <taxon>asterids</taxon>
        <taxon>lamiids</taxon>
        <taxon>Solanales</taxon>
        <taxon>Solanaceae</taxon>
        <taxon>Nicotianoideae</taxon>
        <taxon>Nicotianeae</taxon>
        <taxon>Nicotiana</taxon>
    </lineage>
</organism>
<dbReference type="PANTHER" id="PTHR11439">
    <property type="entry name" value="GAG-POL-RELATED RETROTRANSPOSON"/>
    <property type="match status" value="1"/>
</dbReference>
<dbReference type="RefSeq" id="XP_016493189.1">
    <property type="nucleotide sequence ID" value="XM_016637703.1"/>
</dbReference>
<dbReference type="PaxDb" id="4097-A0A1S4BWP3"/>
<protein>
    <submittedName>
        <fullName evidence="1">Uncharacterized mitochondrial protein AtMg00810-like</fullName>
    </submittedName>
</protein>
<dbReference type="PANTHER" id="PTHR11439:SF514">
    <property type="entry name" value="GAG-PRE-INTEGRASE DOMAIN-CONTAINING PROTEIN"/>
    <property type="match status" value="1"/>
</dbReference>
<dbReference type="STRING" id="4097.A0A1S4BWP3"/>
<sequence length="178" mass="19717">MKDLGNLKFFLGIDFARSKEGIVMSQRKYALELISESGLWGANPAGTPLELNQKLTSEEYDKAIAGVGSSEATDATLKDPCIYQRLYLTMTRPDLAFVVQGLSQYMHNPKVSHMESTLRVVRYIKGALGLGLVMPTQNAYQLSVYCDSDWGSCLQTRSSVTGYVVKFGDALISWKSKK</sequence>
<evidence type="ECO:0000313" key="1">
    <source>
        <dbReference type="RefSeq" id="XP_016493189.1"/>
    </source>
</evidence>
<dbReference type="KEGG" id="nta:107812556"/>